<organism evidence="1 2">
    <name type="scientific">Kineothrix alysoides</name>
    <dbReference type="NCBI Taxonomy" id="1469948"/>
    <lineage>
        <taxon>Bacteria</taxon>
        <taxon>Bacillati</taxon>
        <taxon>Bacillota</taxon>
        <taxon>Clostridia</taxon>
        <taxon>Lachnospirales</taxon>
        <taxon>Lachnospiraceae</taxon>
        <taxon>Kineothrix</taxon>
    </lineage>
</organism>
<evidence type="ECO:0000313" key="1">
    <source>
        <dbReference type="EMBL" id="TCL57648.1"/>
    </source>
</evidence>
<gene>
    <name evidence="1" type="ORF">EDD76_108183</name>
</gene>
<dbReference type="Proteomes" id="UP000295718">
    <property type="component" value="Unassembled WGS sequence"/>
</dbReference>
<dbReference type="OrthoDB" id="2882575at2"/>
<dbReference type="RefSeq" id="WP_031392491.1">
    <property type="nucleotide sequence ID" value="NZ_JPNB01000003.1"/>
</dbReference>
<dbReference type="STRING" id="1469948.GCA_000732725_03869"/>
<dbReference type="AlphaFoldDB" id="A0A4R1QUP1"/>
<dbReference type="EMBL" id="SLUO01000008">
    <property type="protein sequence ID" value="TCL57648.1"/>
    <property type="molecule type" value="Genomic_DNA"/>
</dbReference>
<name>A0A4R1QUP1_9FIRM</name>
<reference evidence="1 2" key="1">
    <citation type="submission" date="2019-03" db="EMBL/GenBank/DDBJ databases">
        <title>Genomic Encyclopedia of Type Strains, Phase IV (KMG-IV): sequencing the most valuable type-strain genomes for metagenomic binning, comparative biology and taxonomic classification.</title>
        <authorList>
            <person name="Goeker M."/>
        </authorList>
    </citation>
    <scope>NUCLEOTIDE SEQUENCE [LARGE SCALE GENOMIC DNA]</scope>
    <source>
        <strain evidence="1 2">DSM 100556</strain>
    </source>
</reference>
<proteinExistence type="predicted"/>
<evidence type="ECO:0000313" key="2">
    <source>
        <dbReference type="Proteomes" id="UP000295718"/>
    </source>
</evidence>
<sequence>MDRMLIDEFREKVNEQDLVCHIYHNHNGKDQWSIICSAMDWIDVVVDSIDTNNLSRKNDNESSIKVITFITCIDVLWEAIQQLHRVFFNNNEIPFVADNSVFKHKLFKATDNDYFKTIRACFAAHPINLNDNFTGANKAERRYASWSGGGFSEGDFSAILYSNQPDKESLYLNIYFDELLAFAEIRYNYLCTVMEEIDMKVGQYFNSWCNQRIMRDDNPAAQIEILVKEAKQRLDNDYYNSELKKLRIIFTTSITNPQNQEVVNYYRIALLHKIEELFTCLQQMNFSELQSIDDSYPTNCGYAFSKLSDVVYGNGNSAFIQVENFKTYLGEIVDFSKYKTYEELYVIIKAGFFWMNTNGQKVKKCNLLKIFIKK</sequence>
<accession>A0A4R1QUP1</accession>
<comment type="caution">
    <text evidence="1">The sequence shown here is derived from an EMBL/GenBank/DDBJ whole genome shotgun (WGS) entry which is preliminary data.</text>
</comment>
<keyword evidence="2" id="KW-1185">Reference proteome</keyword>
<protein>
    <submittedName>
        <fullName evidence="1">Uncharacterized protein</fullName>
    </submittedName>
</protein>